<dbReference type="PANTHER" id="PTHR43808">
    <property type="entry name" value="ACETYLORNITHINE DEACETYLASE"/>
    <property type="match status" value="1"/>
</dbReference>
<evidence type="ECO:0000313" key="7">
    <source>
        <dbReference type="EMBL" id="KAK4225143.1"/>
    </source>
</evidence>
<reference evidence="7" key="1">
    <citation type="journal article" date="2023" name="Mol. Phylogenet. Evol.">
        <title>Genome-scale phylogeny and comparative genomics of the fungal order Sordariales.</title>
        <authorList>
            <person name="Hensen N."/>
            <person name="Bonometti L."/>
            <person name="Westerberg I."/>
            <person name="Brannstrom I.O."/>
            <person name="Guillou S."/>
            <person name="Cros-Aarteil S."/>
            <person name="Calhoun S."/>
            <person name="Haridas S."/>
            <person name="Kuo A."/>
            <person name="Mondo S."/>
            <person name="Pangilinan J."/>
            <person name="Riley R."/>
            <person name="LaButti K."/>
            <person name="Andreopoulos B."/>
            <person name="Lipzen A."/>
            <person name="Chen C."/>
            <person name="Yan M."/>
            <person name="Daum C."/>
            <person name="Ng V."/>
            <person name="Clum A."/>
            <person name="Steindorff A."/>
            <person name="Ohm R.A."/>
            <person name="Martin F."/>
            <person name="Silar P."/>
            <person name="Natvig D.O."/>
            <person name="Lalanne C."/>
            <person name="Gautier V."/>
            <person name="Ament-Velasquez S.L."/>
            <person name="Kruys A."/>
            <person name="Hutchinson M.I."/>
            <person name="Powell A.J."/>
            <person name="Barry K."/>
            <person name="Miller A.N."/>
            <person name="Grigoriev I.V."/>
            <person name="Debuchy R."/>
            <person name="Gladieux P."/>
            <person name="Hiltunen Thoren M."/>
            <person name="Johannesson H."/>
        </authorList>
    </citation>
    <scope>NUCLEOTIDE SEQUENCE</scope>
    <source>
        <strain evidence="7">CBS 990.96</strain>
    </source>
</reference>
<dbReference type="Pfam" id="PF01546">
    <property type="entry name" value="Peptidase_M20"/>
    <property type="match status" value="1"/>
</dbReference>
<dbReference type="AlphaFoldDB" id="A0AAN7BL02"/>
<dbReference type="InterPro" id="IPR036264">
    <property type="entry name" value="Bact_exopeptidase_dim_dom"/>
</dbReference>
<feature type="domain" description="Peptidase M20 dimerisation" evidence="6">
    <location>
        <begin position="165"/>
        <end position="262"/>
    </location>
</feature>
<keyword evidence="8" id="KW-1185">Reference proteome</keyword>
<dbReference type="EMBL" id="MU865374">
    <property type="protein sequence ID" value="KAK4225143.1"/>
    <property type="molecule type" value="Genomic_DNA"/>
</dbReference>
<dbReference type="SUPFAM" id="SSF53187">
    <property type="entry name" value="Zn-dependent exopeptidases"/>
    <property type="match status" value="1"/>
</dbReference>
<evidence type="ECO:0000256" key="1">
    <source>
        <dbReference type="ARBA" id="ARBA00001947"/>
    </source>
</evidence>
<accession>A0AAN7BL02</accession>
<name>A0AAN7BL02_9PEZI</name>
<evidence type="ECO:0000256" key="2">
    <source>
        <dbReference type="ARBA" id="ARBA00006247"/>
    </source>
</evidence>
<comment type="similarity">
    <text evidence="2">Belongs to the peptidase M20A family.</text>
</comment>
<dbReference type="Proteomes" id="UP001301958">
    <property type="component" value="Unassembled WGS sequence"/>
</dbReference>
<dbReference type="InterPro" id="IPR002933">
    <property type="entry name" value="Peptidase_M20"/>
</dbReference>
<evidence type="ECO:0000313" key="8">
    <source>
        <dbReference type="Proteomes" id="UP001301958"/>
    </source>
</evidence>
<comment type="caution">
    <text evidence="7">The sequence shown here is derived from an EMBL/GenBank/DDBJ whole genome shotgun (WGS) entry which is preliminary data.</text>
</comment>
<protein>
    <recommendedName>
        <fullName evidence="6">Peptidase M20 dimerisation domain-containing protein</fullName>
    </recommendedName>
</protein>
<dbReference type="InterPro" id="IPR011650">
    <property type="entry name" value="Peptidase_M20_dimer"/>
</dbReference>
<dbReference type="SUPFAM" id="SSF55031">
    <property type="entry name" value="Bacterial exopeptidase dimerisation domain"/>
    <property type="match status" value="1"/>
</dbReference>
<dbReference type="InterPro" id="IPR001261">
    <property type="entry name" value="ArgE/DapE_CS"/>
</dbReference>
<dbReference type="Gene3D" id="3.40.630.10">
    <property type="entry name" value="Zn peptidases"/>
    <property type="match status" value="1"/>
</dbReference>
<proteinExistence type="inferred from homology"/>
<dbReference type="GO" id="GO:0016787">
    <property type="term" value="F:hydrolase activity"/>
    <property type="evidence" value="ECO:0007669"/>
    <property type="project" value="UniProtKB-KW"/>
</dbReference>
<dbReference type="Pfam" id="PF07687">
    <property type="entry name" value="M20_dimer"/>
    <property type="match status" value="1"/>
</dbReference>
<dbReference type="GO" id="GO:0046872">
    <property type="term" value="F:metal ion binding"/>
    <property type="evidence" value="ECO:0007669"/>
    <property type="project" value="UniProtKB-KW"/>
</dbReference>
<dbReference type="Gene3D" id="3.30.70.360">
    <property type="match status" value="1"/>
</dbReference>
<keyword evidence="5" id="KW-0862">Zinc</keyword>
<evidence type="ECO:0000259" key="6">
    <source>
        <dbReference type="Pfam" id="PF07687"/>
    </source>
</evidence>
<keyword evidence="4" id="KW-0378">Hydrolase</keyword>
<keyword evidence="3" id="KW-0479">Metal-binding</keyword>
<dbReference type="InterPro" id="IPR050072">
    <property type="entry name" value="Peptidase_M20A"/>
</dbReference>
<dbReference type="PROSITE" id="PS00758">
    <property type="entry name" value="ARGE_DAPE_CPG2_1"/>
    <property type="match status" value="1"/>
</dbReference>
<sequence>MDHPAIALLLSLMSIPSTSNNEHQIASFLSTHLKSLNYTVESIPISQNSSRCNIYAYLGTTRKTRILLTAHMDTVPPHIPPTVNHITQTIHGRGSSDDLGPLVAQIFALEELRTSSQIQEGDVGIVFVVGEENGGHGMLAVNSWEGLSWEAGIFAEPTQNKLAKGHKGQLVFEIIAEGRACHSGYPELGTNAISSLLAVLNELSATNWGKDLLGKGTFNIGRIEGGEKHNILAGEAKALCEVRVVEGLEWVKGKVRGIVEKYKRKGVRLEWIFEYPGVLLEWKGIEGFEAEAVSFGTDIPRLKEGMCGKRVLYGPGSILVAHGREEFIEVKELVESIEGYKKLVMHFLK</sequence>
<gene>
    <name evidence="7" type="ORF">QBC38DRAFT_271167</name>
</gene>
<evidence type="ECO:0000256" key="3">
    <source>
        <dbReference type="ARBA" id="ARBA00022723"/>
    </source>
</evidence>
<comment type="cofactor">
    <cofactor evidence="1">
        <name>Zn(2+)</name>
        <dbReference type="ChEBI" id="CHEBI:29105"/>
    </cofactor>
</comment>
<dbReference type="CDD" id="cd05652">
    <property type="entry name" value="M20_ArgE_DapE-like_fungal"/>
    <property type="match status" value="1"/>
</dbReference>
<evidence type="ECO:0000256" key="5">
    <source>
        <dbReference type="ARBA" id="ARBA00022833"/>
    </source>
</evidence>
<reference evidence="7" key="2">
    <citation type="submission" date="2023-05" db="EMBL/GenBank/DDBJ databases">
        <authorList>
            <consortium name="Lawrence Berkeley National Laboratory"/>
            <person name="Steindorff A."/>
            <person name="Hensen N."/>
            <person name="Bonometti L."/>
            <person name="Westerberg I."/>
            <person name="Brannstrom I.O."/>
            <person name="Guillou S."/>
            <person name="Cros-Aarteil S."/>
            <person name="Calhoun S."/>
            <person name="Haridas S."/>
            <person name="Kuo A."/>
            <person name="Mondo S."/>
            <person name="Pangilinan J."/>
            <person name="Riley R."/>
            <person name="Labutti K."/>
            <person name="Andreopoulos B."/>
            <person name="Lipzen A."/>
            <person name="Chen C."/>
            <person name="Yanf M."/>
            <person name="Daum C."/>
            <person name="Ng V."/>
            <person name="Clum A."/>
            <person name="Ohm R."/>
            <person name="Martin F."/>
            <person name="Silar P."/>
            <person name="Natvig D."/>
            <person name="Lalanne C."/>
            <person name="Gautier V."/>
            <person name="Ament-Velasquez S.L."/>
            <person name="Kruys A."/>
            <person name="Hutchinson M.I."/>
            <person name="Powell A.J."/>
            <person name="Barry K."/>
            <person name="Miller A.N."/>
            <person name="Grigoriev I.V."/>
            <person name="Debuchy R."/>
            <person name="Gladieux P."/>
            <person name="Thoren M.H."/>
            <person name="Johannesson H."/>
        </authorList>
    </citation>
    <scope>NUCLEOTIDE SEQUENCE</scope>
    <source>
        <strain evidence="7">CBS 990.96</strain>
    </source>
</reference>
<organism evidence="7 8">
    <name type="scientific">Podospora fimiseda</name>
    <dbReference type="NCBI Taxonomy" id="252190"/>
    <lineage>
        <taxon>Eukaryota</taxon>
        <taxon>Fungi</taxon>
        <taxon>Dikarya</taxon>
        <taxon>Ascomycota</taxon>
        <taxon>Pezizomycotina</taxon>
        <taxon>Sordariomycetes</taxon>
        <taxon>Sordariomycetidae</taxon>
        <taxon>Sordariales</taxon>
        <taxon>Podosporaceae</taxon>
        <taxon>Podospora</taxon>
    </lineage>
</organism>
<evidence type="ECO:0000256" key="4">
    <source>
        <dbReference type="ARBA" id="ARBA00022801"/>
    </source>
</evidence>
<dbReference type="PANTHER" id="PTHR43808:SF14">
    <property type="entry name" value="PUTATIVE-RELATED"/>
    <property type="match status" value="1"/>
</dbReference>